<evidence type="ECO:0000313" key="4">
    <source>
        <dbReference type="Proteomes" id="UP000275256"/>
    </source>
</evidence>
<protein>
    <submittedName>
        <fullName evidence="3">DUF4190 domain-containing protein</fullName>
    </submittedName>
</protein>
<keyword evidence="2" id="KW-0812">Transmembrane</keyword>
<organism evidence="3 4">
    <name type="scientific">Tessaracoccus antarcticus</name>
    <dbReference type="NCBI Taxonomy" id="2479848"/>
    <lineage>
        <taxon>Bacteria</taxon>
        <taxon>Bacillati</taxon>
        <taxon>Actinomycetota</taxon>
        <taxon>Actinomycetes</taxon>
        <taxon>Propionibacteriales</taxon>
        <taxon>Propionibacteriaceae</taxon>
        <taxon>Tessaracoccus</taxon>
    </lineage>
</organism>
<dbReference type="Proteomes" id="UP000275256">
    <property type="component" value="Unassembled WGS sequence"/>
</dbReference>
<feature type="transmembrane region" description="Helical" evidence="2">
    <location>
        <begin position="76"/>
        <end position="101"/>
    </location>
</feature>
<feature type="transmembrane region" description="Helical" evidence="2">
    <location>
        <begin position="36"/>
        <end position="56"/>
    </location>
</feature>
<dbReference type="RefSeq" id="WP_121901941.1">
    <property type="nucleotide sequence ID" value="NZ_REFW01000003.1"/>
</dbReference>
<dbReference type="EMBL" id="REFW01000003">
    <property type="protein sequence ID" value="RMB58821.1"/>
    <property type="molecule type" value="Genomic_DNA"/>
</dbReference>
<keyword evidence="2" id="KW-0472">Membrane</keyword>
<dbReference type="OrthoDB" id="4954763at2"/>
<feature type="compositionally biased region" description="Low complexity" evidence="1">
    <location>
        <begin position="1"/>
        <end position="21"/>
    </location>
</feature>
<evidence type="ECO:0000256" key="1">
    <source>
        <dbReference type="SAM" id="MobiDB-lite"/>
    </source>
</evidence>
<comment type="caution">
    <text evidence="3">The sequence shown here is derived from an EMBL/GenBank/DDBJ whole genome shotgun (WGS) entry which is preliminary data.</text>
</comment>
<evidence type="ECO:0000313" key="3">
    <source>
        <dbReference type="EMBL" id="RMB58821.1"/>
    </source>
</evidence>
<name>A0A3M0G1H2_9ACTN</name>
<evidence type="ECO:0000256" key="2">
    <source>
        <dbReference type="SAM" id="Phobius"/>
    </source>
</evidence>
<sequence length="105" mass="11099">MSQQYNAPQQPGGYQPNYPQGSPDQMRGQQLAQTSMILGIISLFAVGIILGPLAIIKAKRAEELGGDAKVGKITGWIGTVLGALWIVGIIIYIIAFVSLMASVNA</sequence>
<dbReference type="AlphaFoldDB" id="A0A3M0G1H2"/>
<proteinExistence type="predicted"/>
<feature type="region of interest" description="Disordered" evidence="1">
    <location>
        <begin position="1"/>
        <end position="28"/>
    </location>
</feature>
<accession>A0A3M0G1H2</accession>
<gene>
    <name evidence="3" type="ORF">EAX62_11890</name>
</gene>
<keyword evidence="2" id="KW-1133">Transmembrane helix</keyword>
<keyword evidence="4" id="KW-1185">Reference proteome</keyword>
<reference evidence="3 4" key="1">
    <citation type="submission" date="2018-10" db="EMBL/GenBank/DDBJ databases">
        <title>Tessaracoccus antarcticuss sp. nov., isolated from sediment.</title>
        <authorList>
            <person name="Zhou L.Y."/>
            <person name="Du Z.J."/>
        </authorList>
    </citation>
    <scope>NUCLEOTIDE SEQUENCE [LARGE SCALE GENOMIC DNA]</scope>
    <source>
        <strain evidence="3 4">JDX10</strain>
    </source>
</reference>